<organism evidence="2">
    <name type="scientific">Eutreptiella gymnastica</name>
    <dbReference type="NCBI Taxonomy" id="73025"/>
    <lineage>
        <taxon>Eukaryota</taxon>
        <taxon>Discoba</taxon>
        <taxon>Euglenozoa</taxon>
        <taxon>Euglenida</taxon>
        <taxon>Spirocuta</taxon>
        <taxon>Euglenophyceae</taxon>
        <taxon>Eutreptiales</taxon>
        <taxon>Eutreptiaceae</taxon>
        <taxon>Eutreptiella</taxon>
    </lineage>
</organism>
<dbReference type="InterPro" id="IPR006502">
    <property type="entry name" value="PDDEXK-like"/>
</dbReference>
<evidence type="ECO:0000313" key="2">
    <source>
        <dbReference type="EMBL" id="CAE0836581.1"/>
    </source>
</evidence>
<gene>
    <name evidence="2" type="ORF">EGYM00163_LOCUS47945</name>
</gene>
<dbReference type="EMBL" id="HBJA01139242">
    <property type="protein sequence ID" value="CAE0836581.1"/>
    <property type="molecule type" value="Transcribed_RNA"/>
</dbReference>
<sequence length="357" mass="39998">MTNALIIGQASLKSWEKNTTRSYFEKLSQSIFPRPSLYFCDNTQLQTMAQGNFTFGEKAAAAGNPEAAAAKPTNAVDTPGNADSAAQCAALGRNSPDRVAQCVPLDKKILAGWLVIADQISRFTQTYVKQEQLMMAYLRQLGWQPRLVEQQFGPSKHIFILVENPRCPTPHHDGFPVVIDFRFKELFDVARPTLDYQSHWARARPVYLGPQSQLFHAVQFFSERAAFSMVQQKICLPPWRHFKVLEAAYRKAICENSRQFRVTAADTSNPQQLCSDMHSFLQRLLEQTVCASPEALQPTTEAAGGSVPADSGTFEPESEPLCTCSDTPSRTFPDDEESLLTVMLKDAMERRRKKVQA</sequence>
<accession>A0A7S4LKV3</accession>
<reference evidence="2" key="1">
    <citation type="submission" date="2021-01" db="EMBL/GenBank/DDBJ databases">
        <authorList>
            <person name="Corre E."/>
            <person name="Pelletier E."/>
            <person name="Niang G."/>
            <person name="Scheremetjew M."/>
            <person name="Finn R."/>
            <person name="Kale V."/>
            <person name="Holt S."/>
            <person name="Cochrane G."/>
            <person name="Meng A."/>
            <person name="Brown T."/>
            <person name="Cohen L."/>
        </authorList>
    </citation>
    <scope>NUCLEOTIDE SEQUENCE</scope>
    <source>
        <strain evidence="2">CCMP1594</strain>
    </source>
</reference>
<dbReference type="Pfam" id="PF04720">
    <property type="entry name" value="PDDEXK_6"/>
    <property type="match status" value="1"/>
</dbReference>
<name>A0A7S4LKV3_9EUGL</name>
<proteinExistence type="predicted"/>
<evidence type="ECO:0000256" key="1">
    <source>
        <dbReference type="SAM" id="MobiDB-lite"/>
    </source>
</evidence>
<feature type="region of interest" description="Disordered" evidence="1">
    <location>
        <begin position="299"/>
        <end position="333"/>
    </location>
</feature>
<dbReference type="AlphaFoldDB" id="A0A7S4LKV3"/>
<protein>
    <submittedName>
        <fullName evidence="2">Uncharacterized protein</fullName>
    </submittedName>
</protein>